<dbReference type="Proteomes" id="UP000241074">
    <property type="component" value="Chromosome"/>
</dbReference>
<dbReference type="AlphaFoldDB" id="A0A2P1PLH7"/>
<reference evidence="1 2" key="2">
    <citation type="submission" date="2018-03" db="EMBL/GenBank/DDBJ databases">
        <authorList>
            <person name="Keele B.F."/>
        </authorList>
    </citation>
    <scope>NUCLEOTIDE SEQUENCE [LARGE SCALE GENOMIC DNA]</scope>
    <source>
        <strain evidence="1 2">D13</strain>
    </source>
</reference>
<reference evidence="1 2" key="1">
    <citation type="submission" date="2018-03" db="EMBL/GenBank/DDBJ databases">
        <title>Ahniella affigens gen. nov., sp. nov., a gammaproteobacterium isolated from sandy soil near a stream.</title>
        <authorList>
            <person name="Ko Y."/>
            <person name="Kim J.-H."/>
        </authorList>
    </citation>
    <scope>NUCLEOTIDE SEQUENCE [LARGE SCALE GENOMIC DNA]</scope>
    <source>
        <strain evidence="1 2">D13</strain>
    </source>
</reference>
<accession>A0A2P1PLH7</accession>
<evidence type="ECO:0000313" key="1">
    <source>
        <dbReference type="EMBL" id="AVP95685.1"/>
    </source>
</evidence>
<sequence length="65" mass="7636">MQHPERRYLETSNQLWLRFRDGLKPTDIVFEYVHDESWEGVAFHHGGVSAFRGGCSVKIEQVWTT</sequence>
<proteinExistence type="predicted"/>
<dbReference type="KEGG" id="xba:C7S18_00060"/>
<dbReference type="EMBL" id="CP027860">
    <property type="protein sequence ID" value="AVP95685.1"/>
    <property type="molecule type" value="Genomic_DNA"/>
</dbReference>
<protein>
    <submittedName>
        <fullName evidence="1">Uncharacterized protein</fullName>
    </submittedName>
</protein>
<name>A0A2P1PLH7_9GAMM</name>
<evidence type="ECO:0000313" key="2">
    <source>
        <dbReference type="Proteomes" id="UP000241074"/>
    </source>
</evidence>
<keyword evidence="2" id="KW-1185">Reference proteome</keyword>
<organism evidence="1 2">
    <name type="scientific">Ahniella affigens</name>
    <dbReference type="NCBI Taxonomy" id="2021234"/>
    <lineage>
        <taxon>Bacteria</taxon>
        <taxon>Pseudomonadati</taxon>
        <taxon>Pseudomonadota</taxon>
        <taxon>Gammaproteobacteria</taxon>
        <taxon>Lysobacterales</taxon>
        <taxon>Rhodanobacteraceae</taxon>
        <taxon>Ahniella</taxon>
    </lineage>
</organism>
<gene>
    <name evidence="1" type="ORF">C7S18_00060</name>
</gene>